<name>A0AA36AJX4_OCTVU</name>
<sequence length="94" mass="10146">MFRNTLLESYHFKITDSEIVTMAESLKSDGISSLVQGAGAVGNGPYQSRLSRKESVNLGNLSVFIKDFSGNKSANMAAKTGLIMEHLTKETAGF</sequence>
<dbReference type="AlphaFoldDB" id="A0AA36AJX4"/>
<protein>
    <submittedName>
        <fullName evidence="1">Uncharacterized protein</fullName>
    </submittedName>
</protein>
<dbReference type="EMBL" id="OX597815">
    <property type="protein sequence ID" value="CAI9716849.1"/>
    <property type="molecule type" value="Genomic_DNA"/>
</dbReference>
<gene>
    <name evidence="1" type="ORF">OCTVUL_1B031384</name>
</gene>
<dbReference type="Proteomes" id="UP001162480">
    <property type="component" value="Chromosome 2"/>
</dbReference>
<accession>A0AA36AJX4</accession>
<evidence type="ECO:0000313" key="1">
    <source>
        <dbReference type="EMBL" id="CAI9716849.1"/>
    </source>
</evidence>
<reference evidence="1" key="1">
    <citation type="submission" date="2023-08" db="EMBL/GenBank/DDBJ databases">
        <authorList>
            <person name="Alioto T."/>
            <person name="Alioto T."/>
            <person name="Gomez Garrido J."/>
        </authorList>
    </citation>
    <scope>NUCLEOTIDE SEQUENCE</scope>
</reference>
<keyword evidence="2" id="KW-1185">Reference proteome</keyword>
<evidence type="ECO:0000313" key="2">
    <source>
        <dbReference type="Proteomes" id="UP001162480"/>
    </source>
</evidence>
<proteinExistence type="predicted"/>
<organism evidence="1 2">
    <name type="scientific">Octopus vulgaris</name>
    <name type="common">Common octopus</name>
    <dbReference type="NCBI Taxonomy" id="6645"/>
    <lineage>
        <taxon>Eukaryota</taxon>
        <taxon>Metazoa</taxon>
        <taxon>Spiralia</taxon>
        <taxon>Lophotrochozoa</taxon>
        <taxon>Mollusca</taxon>
        <taxon>Cephalopoda</taxon>
        <taxon>Coleoidea</taxon>
        <taxon>Octopodiformes</taxon>
        <taxon>Octopoda</taxon>
        <taxon>Incirrata</taxon>
        <taxon>Octopodidae</taxon>
        <taxon>Octopus</taxon>
    </lineage>
</organism>